<dbReference type="AlphaFoldDB" id="A0A327KRD2"/>
<dbReference type="OrthoDB" id="5464931at2"/>
<comment type="caution">
    <text evidence="1">The sequence shown here is derived from an EMBL/GenBank/DDBJ whole genome shotgun (WGS) entry which is preliminary data.</text>
</comment>
<proteinExistence type="predicted"/>
<dbReference type="RefSeq" id="WP_111356211.1">
    <property type="nucleotide sequence ID" value="NZ_NHSK01000077.1"/>
</dbReference>
<evidence type="ECO:0000313" key="2">
    <source>
        <dbReference type="Proteomes" id="UP000248863"/>
    </source>
</evidence>
<organism evidence="1 2">
    <name type="scientific">Rhodoplanes elegans</name>
    <dbReference type="NCBI Taxonomy" id="29408"/>
    <lineage>
        <taxon>Bacteria</taxon>
        <taxon>Pseudomonadati</taxon>
        <taxon>Pseudomonadota</taxon>
        <taxon>Alphaproteobacteria</taxon>
        <taxon>Hyphomicrobiales</taxon>
        <taxon>Nitrobacteraceae</taxon>
        <taxon>Rhodoplanes</taxon>
    </lineage>
</organism>
<keyword evidence="2" id="KW-1185">Reference proteome</keyword>
<evidence type="ECO:0000313" key="1">
    <source>
        <dbReference type="EMBL" id="RAI40524.1"/>
    </source>
</evidence>
<protein>
    <submittedName>
        <fullName evidence="1">Uncharacterized protein</fullName>
    </submittedName>
</protein>
<gene>
    <name evidence="1" type="ORF">CH338_05930</name>
</gene>
<accession>A0A327KRD2</accession>
<sequence>MRDGHSNIGPVLAIGPATLSADNTPVAIDRLGFESLALLLAIGAGGITFTDTNKIEFVLKHGDTDTVNDHVAVSQSDVLGVTVAAGGIVKSLVAAHAAADVTKLSYIGSKRYVSVLADFGGTHSTGTPIAVMVVKGHPASAPVA</sequence>
<dbReference type="Proteomes" id="UP000248863">
    <property type="component" value="Unassembled WGS sequence"/>
</dbReference>
<name>A0A327KRD2_9BRAD</name>
<dbReference type="EMBL" id="NPEU01000039">
    <property type="protein sequence ID" value="RAI40524.1"/>
    <property type="molecule type" value="Genomic_DNA"/>
</dbReference>
<reference evidence="1 2" key="1">
    <citation type="submission" date="2017-07" db="EMBL/GenBank/DDBJ databases">
        <title>Draft Genome Sequences of Select Purple Nonsulfur Bacteria.</title>
        <authorList>
            <person name="Lasarre B."/>
            <person name="Mckinlay J.B."/>
        </authorList>
    </citation>
    <scope>NUCLEOTIDE SEQUENCE [LARGE SCALE GENOMIC DNA]</scope>
    <source>
        <strain evidence="1 2">DSM 11907</strain>
    </source>
</reference>